<dbReference type="InterPro" id="IPR050356">
    <property type="entry name" value="SulA_CellDiv_inhibitor"/>
</dbReference>
<dbReference type="PANTHER" id="PTHR35369">
    <property type="entry name" value="BLR3025 PROTEIN-RELATED"/>
    <property type="match status" value="1"/>
</dbReference>
<comment type="function">
    <text evidence="4">Poorly processive, error-prone DNA polymerase involved in untargeted mutagenesis. Copies undamaged DNA at stalled replication forks, which arise in vivo from mismatched or misaligned primer ends. These misaligned primers can be extended by PolIV. Exhibits no 3'-5' exonuclease (proofreading) activity. May be involved in translesional synthesis, in conjunction with the beta clamp from PolIII.</text>
</comment>
<evidence type="ECO:0000259" key="7">
    <source>
        <dbReference type="Pfam" id="PF00817"/>
    </source>
</evidence>
<feature type="region of interest" description="Disordered" evidence="6">
    <location>
        <begin position="468"/>
        <end position="502"/>
    </location>
</feature>
<dbReference type="InterPro" id="IPR017961">
    <property type="entry name" value="DNA_pol_Y-fam_little_finger"/>
</dbReference>
<feature type="compositionally biased region" description="Basic and acidic residues" evidence="6">
    <location>
        <begin position="475"/>
        <end position="485"/>
    </location>
</feature>
<comment type="catalytic activity">
    <reaction evidence="5">
        <text>DNA(n) + a 2'-deoxyribonucleoside 5'-triphosphate = DNA(n+1) + diphosphate</text>
        <dbReference type="Rhea" id="RHEA:22508"/>
        <dbReference type="Rhea" id="RHEA-COMP:17339"/>
        <dbReference type="Rhea" id="RHEA-COMP:17340"/>
        <dbReference type="ChEBI" id="CHEBI:33019"/>
        <dbReference type="ChEBI" id="CHEBI:61560"/>
        <dbReference type="ChEBI" id="CHEBI:173112"/>
        <dbReference type="EC" id="2.7.7.7"/>
    </reaction>
</comment>
<evidence type="ECO:0000256" key="6">
    <source>
        <dbReference type="SAM" id="MobiDB-lite"/>
    </source>
</evidence>
<reference evidence="9 10" key="1">
    <citation type="submission" date="2016-12" db="EMBL/GenBank/DDBJ databases">
        <authorList>
            <person name="Song W.-J."/>
            <person name="Kurnit D.M."/>
        </authorList>
    </citation>
    <scope>NUCLEOTIDE SEQUENCE [LARGE SCALE GENOMIC DNA]</scope>
    <source>
        <strain evidence="9 10">CGMCC 1.10808</strain>
    </source>
</reference>
<evidence type="ECO:0000256" key="1">
    <source>
        <dbReference type="ARBA" id="ARBA00011245"/>
    </source>
</evidence>
<feature type="region of interest" description="Disordered" evidence="6">
    <location>
        <begin position="1"/>
        <end position="20"/>
    </location>
</feature>
<feature type="domain" description="DNA polymerase Y-family little finger" evidence="8">
    <location>
        <begin position="274"/>
        <end position="355"/>
    </location>
</feature>
<comment type="subunit">
    <text evidence="1">Monomer.</text>
</comment>
<protein>
    <recommendedName>
        <fullName evidence="2">DNA-directed DNA polymerase</fullName>
        <ecNumber evidence="2">2.7.7.7</ecNumber>
    </recommendedName>
</protein>
<feature type="compositionally biased region" description="Gly residues" evidence="6">
    <location>
        <begin position="488"/>
        <end position="498"/>
    </location>
</feature>
<sequence length="573" mass="60288">MSMIDSPPAPDAPHAPASAAPRGRRILSLWLPHMGAERALRRAGLDADAPFALIAPIGGAATAVSVNAAALALGLRAGITLADARALHPALAVAWRDPAAEARLLAALLRWAGRFSPWAAIEDGPPGEGGLIADVTGCAHLFGGEAALARLMLRELGARGLTARLAVADTRGGAWALARFGAASPDGAAIAPPGTLRAALAPLPAAALRLPEETVRALARLGLRRVGDIAGMPRAALARRFGVELTRRLDQALGAEPEPVSPARPAPVFAVRLTLPEPIGLRADIEAALKRLLERLCARLEAEGRGARRLRLEIRRADGGAQAQELGLAQAMRDPARILPLFDAALARLEAGFGVDAVRLEATMTEPLSARRVRGCLDAQAAAMRRRHGPQAQQDAQAAEAAFADLLGRLGARIGIERLFRLHPGDSHIPERAARLLAAAWSEPHAGGWPPPDAPRPAALLTPEPAQPLAAAEPDAERGGARRAADGGAAGGEGGGGAERPPVRLRWRGRVLELARVSGPERIAPEWWLDDPAWRAGARDYWRVETTAGARLWLFRVLRAPPGQGWFVQGIMP</sequence>
<keyword evidence="3" id="KW-0227">DNA damage</keyword>
<dbReference type="InterPro" id="IPR043502">
    <property type="entry name" value="DNA/RNA_pol_sf"/>
</dbReference>
<dbReference type="Pfam" id="PF00817">
    <property type="entry name" value="IMS"/>
    <property type="match status" value="1"/>
</dbReference>
<accession>A0A1M7TN73</accession>
<dbReference type="SUPFAM" id="SSF56672">
    <property type="entry name" value="DNA/RNA polymerases"/>
    <property type="match status" value="1"/>
</dbReference>
<dbReference type="EMBL" id="FRDL01000008">
    <property type="protein sequence ID" value="SHN72201.1"/>
    <property type="molecule type" value="Genomic_DNA"/>
</dbReference>
<evidence type="ECO:0000259" key="8">
    <source>
        <dbReference type="Pfam" id="PF11799"/>
    </source>
</evidence>
<dbReference type="AlphaFoldDB" id="A0A1M7TN73"/>
<dbReference type="Proteomes" id="UP000184066">
    <property type="component" value="Unassembled WGS sequence"/>
</dbReference>
<evidence type="ECO:0000256" key="4">
    <source>
        <dbReference type="ARBA" id="ARBA00025589"/>
    </source>
</evidence>
<evidence type="ECO:0000256" key="2">
    <source>
        <dbReference type="ARBA" id="ARBA00012417"/>
    </source>
</evidence>
<gene>
    <name evidence="9" type="ORF">SAMN05216200_10848</name>
</gene>
<name>A0A1M7TN73_9RHOB</name>
<dbReference type="GO" id="GO:0003684">
    <property type="term" value="F:damaged DNA binding"/>
    <property type="evidence" value="ECO:0007669"/>
    <property type="project" value="InterPro"/>
</dbReference>
<dbReference type="RefSeq" id="WP_425433838.1">
    <property type="nucleotide sequence ID" value="NZ_FOHL01000008.1"/>
</dbReference>
<proteinExistence type="predicted"/>
<dbReference type="STRING" id="1189325.SAMN04488119_10847"/>
<dbReference type="Pfam" id="PF11799">
    <property type="entry name" value="IMS_C"/>
    <property type="match status" value="1"/>
</dbReference>
<evidence type="ECO:0000256" key="3">
    <source>
        <dbReference type="ARBA" id="ARBA00022763"/>
    </source>
</evidence>
<dbReference type="GO" id="GO:0006281">
    <property type="term" value="P:DNA repair"/>
    <property type="evidence" value="ECO:0007669"/>
    <property type="project" value="InterPro"/>
</dbReference>
<evidence type="ECO:0000313" key="9">
    <source>
        <dbReference type="EMBL" id="SHN72201.1"/>
    </source>
</evidence>
<feature type="domain" description="UmuC" evidence="7">
    <location>
        <begin position="54"/>
        <end position="175"/>
    </location>
</feature>
<dbReference type="PANTHER" id="PTHR35369:SF2">
    <property type="entry name" value="BLR3025 PROTEIN"/>
    <property type="match status" value="1"/>
</dbReference>
<organism evidence="9 10">
    <name type="scientific">Oceanicella actignis</name>
    <dbReference type="NCBI Taxonomy" id="1189325"/>
    <lineage>
        <taxon>Bacteria</taxon>
        <taxon>Pseudomonadati</taxon>
        <taxon>Pseudomonadota</taxon>
        <taxon>Alphaproteobacteria</taxon>
        <taxon>Rhodobacterales</taxon>
        <taxon>Paracoccaceae</taxon>
        <taxon>Oceanicella</taxon>
    </lineage>
</organism>
<keyword evidence="10" id="KW-1185">Reference proteome</keyword>
<evidence type="ECO:0000313" key="10">
    <source>
        <dbReference type="Proteomes" id="UP000184066"/>
    </source>
</evidence>
<dbReference type="InterPro" id="IPR001126">
    <property type="entry name" value="UmuC"/>
</dbReference>
<dbReference type="EC" id="2.7.7.7" evidence="2"/>
<dbReference type="CDD" id="cd03468">
    <property type="entry name" value="PolY_like"/>
    <property type="match status" value="1"/>
</dbReference>
<evidence type="ECO:0000256" key="5">
    <source>
        <dbReference type="ARBA" id="ARBA00049244"/>
    </source>
</evidence>